<dbReference type="PANTHER" id="PTHR15583">
    <property type="entry name" value="INTERLEUKIN-17 RECEPTOR"/>
    <property type="match status" value="1"/>
</dbReference>
<evidence type="ECO:0000256" key="10">
    <source>
        <dbReference type="SAM" id="SignalP"/>
    </source>
</evidence>
<dbReference type="Gene3D" id="3.40.50.11530">
    <property type="match status" value="1"/>
</dbReference>
<feature type="signal peptide" evidence="10">
    <location>
        <begin position="1"/>
        <end position="19"/>
    </location>
</feature>
<keyword evidence="2" id="KW-1003">Cell membrane</keyword>
<evidence type="ECO:0000256" key="9">
    <source>
        <dbReference type="SAM" id="Phobius"/>
    </source>
</evidence>
<evidence type="ECO:0000313" key="13">
    <source>
        <dbReference type="Proteomes" id="UP001187415"/>
    </source>
</evidence>
<dbReference type="PROSITE" id="PS51534">
    <property type="entry name" value="SEFIR"/>
    <property type="match status" value="1"/>
</dbReference>
<evidence type="ECO:0000256" key="7">
    <source>
        <dbReference type="ARBA" id="ARBA00023170"/>
    </source>
</evidence>
<keyword evidence="4 10" id="KW-0732">Signal</keyword>
<dbReference type="Gene3D" id="2.60.40.2160">
    <property type="entry name" value="Interleukin-17 receptor A/B, fibronectin-III-like domain 1"/>
    <property type="match status" value="1"/>
</dbReference>
<dbReference type="AlphaFoldDB" id="A0AA88N8C5"/>
<feature type="transmembrane region" description="Helical" evidence="9">
    <location>
        <begin position="173"/>
        <end position="195"/>
    </location>
</feature>
<dbReference type="GO" id="GO:0030368">
    <property type="term" value="F:interleukin-17 receptor activity"/>
    <property type="evidence" value="ECO:0007669"/>
    <property type="project" value="InterPro"/>
</dbReference>
<dbReference type="Proteomes" id="UP001187415">
    <property type="component" value="Unassembled WGS sequence"/>
</dbReference>
<dbReference type="GO" id="GO:0005886">
    <property type="term" value="C:plasma membrane"/>
    <property type="evidence" value="ECO:0007669"/>
    <property type="project" value="UniProtKB-SubCell"/>
</dbReference>
<evidence type="ECO:0000313" key="12">
    <source>
        <dbReference type="EMBL" id="KAK2851166.1"/>
    </source>
</evidence>
<proteinExistence type="predicted"/>
<dbReference type="EMBL" id="JAUPFM010000005">
    <property type="protein sequence ID" value="KAK2851166.1"/>
    <property type="molecule type" value="Genomic_DNA"/>
</dbReference>
<gene>
    <name evidence="12" type="ORF">Q5P01_007442</name>
</gene>
<dbReference type="InterPro" id="IPR038683">
    <property type="entry name" value="IL17RA/B_FnIII-like_1_sf"/>
</dbReference>
<evidence type="ECO:0000256" key="3">
    <source>
        <dbReference type="ARBA" id="ARBA00022692"/>
    </source>
</evidence>
<keyword evidence="7" id="KW-0675">Receptor</keyword>
<accession>A0AA88N8C5</accession>
<sequence length="428" mass="47618">MWGVTLMFFCYVASQPVTSDEIKVECEELDGKFNTSPSFLVDFKVSLLADGENYKLNLSWAIGIDASIQYLTGTLFTIDMEPPYLCKYKPELSKAVLTGSKEIWFHYILNANYGHNLIDAKNVPWPHIGSGSFTKTESIYVPRRHPQSRTKVTPTPEYLSTVRTTTSSLRAEYVTVVIVGGLTCIMILSSCYIIYKKFSGSIAKSFGFKTSTSPMVPIPVLMVYSAENSAFQQAVVALAEFLQWHGGCSVAVDMWQQGKIAELGPMRWLAEQVMAADRVLIVCPQPSLQTSCSASSHSLSQPSVPAAAHDLYPLILNMVGSHAKCAEKLEKFWVVQLGKQQDKRPGNLAVELRACKTFCLMKNLNKLCRSLHSQRQGKKAISDLFFRPGISYSENSTVKLKEAVRKLVRHQVSISSQMEPLQCLVNSV</sequence>
<dbReference type="InterPro" id="IPR039465">
    <property type="entry name" value="IL-17_rcpt-like"/>
</dbReference>
<dbReference type="Pfam" id="PF08357">
    <property type="entry name" value="SEFIR"/>
    <property type="match status" value="1"/>
</dbReference>
<keyword evidence="6 9" id="KW-0472">Membrane</keyword>
<organism evidence="12 13">
    <name type="scientific">Channa striata</name>
    <name type="common">Snakehead murrel</name>
    <name type="synonym">Ophicephalus striatus</name>
    <dbReference type="NCBI Taxonomy" id="64152"/>
    <lineage>
        <taxon>Eukaryota</taxon>
        <taxon>Metazoa</taxon>
        <taxon>Chordata</taxon>
        <taxon>Craniata</taxon>
        <taxon>Vertebrata</taxon>
        <taxon>Euteleostomi</taxon>
        <taxon>Actinopterygii</taxon>
        <taxon>Neopterygii</taxon>
        <taxon>Teleostei</taxon>
        <taxon>Neoteleostei</taxon>
        <taxon>Acanthomorphata</taxon>
        <taxon>Anabantaria</taxon>
        <taxon>Anabantiformes</taxon>
        <taxon>Channoidei</taxon>
        <taxon>Channidae</taxon>
        <taxon>Channa</taxon>
    </lineage>
</organism>
<keyword evidence="5 9" id="KW-1133">Transmembrane helix</keyword>
<name>A0AA88N8C5_CHASR</name>
<feature type="chain" id="PRO_5041715827" description="SEFIR domain-containing protein" evidence="10">
    <location>
        <begin position="20"/>
        <end position="428"/>
    </location>
</feature>
<evidence type="ECO:0000256" key="6">
    <source>
        <dbReference type="ARBA" id="ARBA00023136"/>
    </source>
</evidence>
<feature type="domain" description="SEFIR" evidence="11">
    <location>
        <begin position="217"/>
        <end position="369"/>
    </location>
</feature>
<dbReference type="PANTHER" id="PTHR15583:SF11">
    <property type="entry name" value="INTERLEUKIN-17 RECEPTOR B"/>
    <property type="match status" value="1"/>
</dbReference>
<keyword evidence="13" id="KW-1185">Reference proteome</keyword>
<evidence type="ECO:0000259" key="11">
    <source>
        <dbReference type="PROSITE" id="PS51534"/>
    </source>
</evidence>
<evidence type="ECO:0000256" key="5">
    <source>
        <dbReference type="ARBA" id="ARBA00022989"/>
    </source>
</evidence>
<keyword evidence="3 9" id="KW-0812">Transmembrane</keyword>
<evidence type="ECO:0000256" key="4">
    <source>
        <dbReference type="ARBA" id="ARBA00022729"/>
    </source>
</evidence>
<reference evidence="12" key="1">
    <citation type="submission" date="2023-07" db="EMBL/GenBank/DDBJ databases">
        <title>Chromosome-level Genome Assembly of Striped Snakehead (Channa striata).</title>
        <authorList>
            <person name="Liu H."/>
        </authorList>
    </citation>
    <scope>NUCLEOTIDE SEQUENCE</scope>
    <source>
        <strain evidence="12">Gz</strain>
        <tissue evidence="12">Muscle</tissue>
    </source>
</reference>
<protein>
    <recommendedName>
        <fullName evidence="11">SEFIR domain-containing protein</fullName>
    </recommendedName>
</protein>
<comment type="subcellular location">
    <subcellularLocation>
        <location evidence="1">Cell membrane</location>
        <topology evidence="1">Single-pass type I membrane protein</topology>
    </subcellularLocation>
</comment>
<comment type="caution">
    <text evidence="12">The sequence shown here is derived from an EMBL/GenBank/DDBJ whole genome shotgun (WGS) entry which is preliminary data.</text>
</comment>
<keyword evidence="8" id="KW-0325">Glycoprotein</keyword>
<evidence type="ECO:0000256" key="1">
    <source>
        <dbReference type="ARBA" id="ARBA00004251"/>
    </source>
</evidence>
<dbReference type="InterPro" id="IPR013568">
    <property type="entry name" value="SEFIR_dom"/>
</dbReference>
<evidence type="ECO:0000256" key="8">
    <source>
        <dbReference type="ARBA" id="ARBA00023180"/>
    </source>
</evidence>
<evidence type="ECO:0000256" key="2">
    <source>
        <dbReference type="ARBA" id="ARBA00022475"/>
    </source>
</evidence>